<dbReference type="InParanoid" id="A0A078B3Z2"/>
<proteinExistence type="predicted"/>
<protein>
    <submittedName>
        <fullName evidence="1">Uncharacterized protein</fullName>
    </submittedName>
</protein>
<evidence type="ECO:0000313" key="2">
    <source>
        <dbReference type="Proteomes" id="UP000039865"/>
    </source>
</evidence>
<accession>A0A078B3Z2</accession>
<name>A0A078B3Z2_STYLE</name>
<gene>
    <name evidence="1" type="primary">Contig908.g994</name>
    <name evidence="1" type="ORF">STYLEM_18340</name>
</gene>
<dbReference type="AlphaFoldDB" id="A0A078B3Z2"/>
<dbReference type="Proteomes" id="UP000039865">
    <property type="component" value="Unassembled WGS sequence"/>
</dbReference>
<keyword evidence="2" id="KW-1185">Reference proteome</keyword>
<dbReference type="OrthoDB" id="10601618at2759"/>
<organism evidence="1 2">
    <name type="scientific">Stylonychia lemnae</name>
    <name type="common">Ciliate</name>
    <dbReference type="NCBI Taxonomy" id="5949"/>
    <lineage>
        <taxon>Eukaryota</taxon>
        <taxon>Sar</taxon>
        <taxon>Alveolata</taxon>
        <taxon>Ciliophora</taxon>
        <taxon>Intramacronucleata</taxon>
        <taxon>Spirotrichea</taxon>
        <taxon>Stichotrichia</taxon>
        <taxon>Sporadotrichida</taxon>
        <taxon>Oxytrichidae</taxon>
        <taxon>Stylonychinae</taxon>
        <taxon>Stylonychia</taxon>
    </lineage>
</organism>
<reference evidence="1 2" key="1">
    <citation type="submission" date="2014-06" db="EMBL/GenBank/DDBJ databases">
        <authorList>
            <person name="Swart Estienne"/>
        </authorList>
    </citation>
    <scope>NUCLEOTIDE SEQUENCE [LARGE SCALE GENOMIC DNA]</scope>
    <source>
        <strain evidence="1 2">130c</strain>
    </source>
</reference>
<evidence type="ECO:0000313" key="1">
    <source>
        <dbReference type="EMBL" id="CDW89209.1"/>
    </source>
</evidence>
<sequence length="186" mass="21722">MISPQDVPIIQDRIYDSEKLANALVNHITNEKGEILARVWENKGFQEIYDYKGVELTRRRLKRKQEQVFNRFDASTHLFQKVYYNPELLAQDEVQLRETFIKYNNIHDQTQNFLRGAFFLGYWPLTYVVARKISPAGVFLYSLAYLGAYKYGAKAFALGTLQGNLNRHAEDLAKKYGIKKPDEYAQ</sequence>
<dbReference type="EMBL" id="CCKQ01017342">
    <property type="protein sequence ID" value="CDW89209.1"/>
    <property type="molecule type" value="Genomic_DNA"/>
</dbReference>